<evidence type="ECO:0000313" key="3">
    <source>
        <dbReference type="Proteomes" id="UP001597451"/>
    </source>
</evidence>
<evidence type="ECO:0000259" key="1">
    <source>
        <dbReference type="Pfam" id="PF06114"/>
    </source>
</evidence>
<keyword evidence="3" id="KW-1185">Reference proteome</keyword>
<evidence type="ECO:0000313" key="2">
    <source>
        <dbReference type="EMBL" id="MFD2628756.1"/>
    </source>
</evidence>
<dbReference type="InterPro" id="IPR010359">
    <property type="entry name" value="IrrE_HExxH"/>
</dbReference>
<dbReference type="RefSeq" id="WP_379561499.1">
    <property type="nucleotide sequence ID" value="NZ_JBHUMX010000019.1"/>
</dbReference>
<comment type="caution">
    <text evidence="2">The sequence shown here is derived from an EMBL/GenBank/DDBJ whole genome shotgun (WGS) entry which is preliminary data.</text>
</comment>
<dbReference type="EMBL" id="JBHUMX010000019">
    <property type="protein sequence ID" value="MFD2628756.1"/>
    <property type="molecule type" value="Genomic_DNA"/>
</dbReference>
<name>A0ABW5Q019_9BACI</name>
<reference evidence="3" key="1">
    <citation type="journal article" date="2019" name="Int. J. Syst. Evol. Microbiol.">
        <title>The Global Catalogue of Microorganisms (GCM) 10K type strain sequencing project: providing services to taxonomists for standard genome sequencing and annotation.</title>
        <authorList>
            <consortium name="The Broad Institute Genomics Platform"/>
            <consortium name="The Broad Institute Genome Sequencing Center for Infectious Disease"/>
            <person name="Wu L."/>
            <person name="Ma J."/>
        </authorList>
    </citation>
    <scope>NUCLEOTIDE SEQUENCE [LARGE SCALE GENOMIC DNA]</scope>
    <source>
        <strain evidence="3">TISTR 1858</strain>
    </source>
</reference>
<protein>
    <submittedName>
        <fullName evidence="2">ImmA/IrrE family metallo-endopeptidase</fullName>
    </submittedName>
</protein>
<dbReference type="Proteomes" id="UP001597451">
    <property type="component" value="Unassembled WGS sequence"/>
</dbReference>
<accession>A0ABW5Q019</accession>
<feature type="domain" description="IrrE N-terminal-like" evidence="1">
    <location>
        <begin position="14"/>
        <end position="123"/>
    </location>
</feature>
<dbReference type="Pfam" id="PF06114">
    <property type="entry name" value="Peptidase_M78"/>
    <property type="match status" value="1"/>
</dbReference>
<sequence>MRYEMLLSEAFSEGIHVSEEYIEGNRIKGLYSDNVIWISDKLKTNTEKYCVLAEELGHYHTTEGDIIDQSPIVNRKQELRARLWAYEKAVSLSKVIQAHKLYIRNKFELADYLGVTEYFLEKAIERYKEIHGLTVNHNGYTICFEPLGVIEWFE</sequence>
<organism evidence="2 3">
    <name type="scientific">Oceanobacillus kapialis</name>
    <dbReference type="NCBI Taxonomy" id="481353"/>
    <lineage>
        <taxon>Bacteria</taxon>
        <taxon>Bacillati</taxon>
        <taxon>Bacillota</taxon>
        <taxon>Bacilli</taxon>
        <taxon>Bacillales</taxon>
        <taxon>Bacillaceae</taxon>
        <taxon>Oceanobacillus</taxon>
    </lineage>
</organism>
<proteinExistence type="predicted"/>
<gene>
    <name evidence="2" type="ORF">ACFSUN_08135</name>
</gene>